<sequence>MPLTPISRQDVNEAGRPAWSNLPPIPPDIDNGKVDDNINQSWDWLFGIFYNREPTFDDSSLATILACVMGLIECAESVGAIDHLVSSVNGSRRKFSDDRTRHAPDGGLSFYLAIAEGAQAYPDHRRFQDFHKYFPMSIKACHVLEANMGVLKEDVKYFVRDLLEEHTHLKRDEYEIHWLTCATIDKKDLPWYTAATPKGKVHELKSLYDTLLDENARGTGQIDKGKGVVRTPMRGKKRTRMIGDDDDGSMFIDTDED</sequence>
<evidence type="ECO:0000256" key="1">
    <source>
        <dbReference type="SAM" id="MobiDB-lite"/>
    </source>
</evidence>
<organism evidence="2 3">
    <name type="scientific">Rhinocladiella mackenziei CBS 650.93</name>
    <dbReference type="NCBI Taxonomy" id="1442369"/>
    <lineage>
        <taxon>Eukaryota</taxon>
        <taxon>Fungi</taxon>
        <taxon>Dikarya</taxon>
        <taxon>Ascomycota</taxon>
        <taxon>Pezizomycotina</taxon>
        <taxon>Eurotiomycetes</taxon>
        <taxon>Chaetothyriomycetidae</taxon>
        <taxon>Chaetothyriales</taxon>
        <taxon>Herpotrichiellaceae</taxon>
        <taxon>Rhinocladiella</taxon>
    </lineage>
</organism>
<dbReference type="OrthoDB" id="2129688at2759"/>
<dbReference type="GeneID" id="25289152"/>
<dbReference type="PANTHER" id="PTHR38119">
    <property type="entry name" value="BTB DOMAIN-CONTAINING PROTEIN-RELATED"/>
    <property type="match status" value="1"/>
</dbReference>
<evidence type="ECO:0000313" key="3">
    <source>
        <dbReference type="Proteomes" id="UP000053617"/>
    </source>
</evidence>
<dbReference type="STRING" id="1442369.A0A0D2JKN5"/>
<dbReference type="VEuPathDB" id="FungiDB:Z518_01081"/>
<feature type="region of interest" description="Disordered" evidence="1">
    <location>
        <begin position="1"/>
        <end position="32"/>
    </location>
</feature>
<keyword evidence="3" id="KW-1185">Reference proteome</keyword>
<dbReference type="Proteomes" id="UP000053617">
    <property type="component" value="Unassembled WGS sequence"/>
</dbReference>
<dbReference type="RefSeq" id="XP_013277136.1">
    <property type="nucleotide sequence ID" value="XM_013421682.1"/>
</dbReference>
<reference evidence="2 3" key="1">
    <citation type="submission" date="2015-01" db="EMBL/GenBank/DDBJ databases">
        <title>The Genome Sequence of Rhinocladiella mackenzie CBS 650.93.</title>
        <authorList>
            <consortium name="The Broad Institute Genomics Platform"/>
            <person name="Cuomo C."/>
            <person name="de Hoog S."/>
            <person name="Gorbushina A."/>
            <person name="Stielow B."/>
            <person name="Teixiera M."/>
            <person name="Abouelleil A."/>
            <person name="Chapman S.B."/>
            <person name="Priest M."/>
            <person name="Young S.K."/>
            <person name="Wortman J."/>
            <person name="Nusbaum C."/>
            <person name="Birren B."/>
        </authorList>
    </citation>
    <scope>NUCLEOTIDE SEQUENCE [LARGE SCALE GENOMIC DNA]</scope>
    <source>
        <strain evidence="2 3">CBS 650.93</strain>
    </source>
</reference>
<name>A0A0D2JKN5_9EURO</name>
<proteinExistence type="predicted"/>
<evidence type="ECO:0000313" key="2">
    <source>
        <dbReference type="EMBL" id="KIX10000.1"/>
    </source>
</evidence>
<dbReference type="EMBL" id="KN847475">
    <property type="protein sequence ID" value="KIX10000.1"/>
    <property type="molecule type" value="Genomic_DNA"/>
</dbReference>
<dbReference type="AlphaFoldDB" id="A0A0D2JKN5"/>
<accession>A0A0D2JKN5</accession>
<protein>
    <submittedName>
        <fullName evidence="2">Rhinocladiella mackenziei CBS 650.93 unplaced genomic scaffold supercont1.1, whole genome shotgun sequence</fullName>
    </submittedName>
</protein>
<gene>
    <name evidence="2" type="ORF">Z518_01081</name>
</gene>
<dbReference type="PANTHER" id="PTHR38119:SF2">
    <property type="entry name" value="TRANSCRIPTION FACTOR DOMAIN-CONTAINING PROTEIN"/>
    <property type="match status" value="1"/>
</dbReference>
<dbReference type="HOGENOM" id="CLU_1082386_0_0_1"/>